<dbReference type="EMBL" id="VSSQ01012789">
    <property type="protein sequence ID" value="MPM50045.1"/>
    <property type="molecule type" value="Genomic_DNA"/>
</dbReference>
<evidence type="ECO:0000313" key="1">
    <source>
        <dbReference type="EMBL" id="MPM50045.1"/>
    </source>
</evidence>
<accession>A0A645AA03</accession>
<comment type="caution">
    <text evidence="1">The sequence shown here is derived from an EMBL/GenBank/DDBJ whole genome shotgun (WGS) entry which is preliminary data.</text>
</comment>
<dbReference type="AlphaFoldDB" id="A0A645AA03"/>
<reference evidence="1" key="1">
    <citation type="submission" date="2019-08" db="EMBL/GenBank/DDBJ databases">
        <authorList>
            <person name="Kucharzyk K."/>
            <person name="Murdoch R.W."/>
            <person name="Higgins S."/>
            <person name="Loffler F."/>
        </authorList>
    </citation>
    <scope>NUCLEOTIDE SEQUENCE</scope>
</reference>
<protein>
    <submittedName>
        <fullName evidence="1">Uncharacterized protein</fullName>
    </submittedName>
</protein>
<name>A0A645AA03_9ZZZZ</name>
<sequence>MLIDGADVVRRFGLVQQRNNFFIGKSHSNPDARQRPRFAEGLHHNKVGVVVDFTFQAVLRAEINIRFIRHYDSVKIIEQFLQILQPVSGRIVRRADKNKFYGGVGFGSLQNFFNIKLKICC</sequence>
<gene>
    <name evidence="1" type="ORF">SDC9_96779</name>
</gene>
<organism evidence="1">
    <name type="scientific">bioreactor metagenome</name>
    <dbReference type="NCBI Taxonomy" id="1076179"/>
    <lineage>
        <taxon>unclassified sequences</taxon>
        <taxon>metagenomes</taxon>
        <taxon>ecological metagenomes</taxon>
    </lineage>
</organism>
<proteinExistence type="predicted"/>